<name>A0AAD8UWS5_9PEZI</name>
<dbReference type="AlphaFoldDB" id="A0AAD8UWS5"/>
<protein>
    <submittedName>
        <fullName evidence="1">Uncharacterized protein</fullName>
    </submittedName>
</protein>
<dbReference type="EMBL" id="JAHLJV010000124">
    <property type="protein sequence ID" value="KAK1569745.1"/>
    <property type="molecule type" value="Genomic_DNA"/>
</dbReference>
<gene>
    <name evidence="1" type="ORF">LY79DRAFT_69607</name>
</gene>
<dbReference type="GeneID" id="85449070"/>
<evidence type="ECO:0000313" key="1">
    <source>
        <dbReference type="EMBL" id="KAK1569745.1"/>
    </source>
</evidence>
<accession>A0AAD8UWS5</accession>
<reference evidence="1" key="1">
    <citation type="submission" date="2021-06" db="EMBL/GenBank/DDBJ databases">
        <title>Comparative genomics, transcriptomics and evolutionary studies reveal genomic signatures of adaptation to plant cell wall in hemibiotrophic fungi.</title>
        <authorList>
            <consortium name="DOE Joint Genome Institute"/>
            <person name="Baroncelli R."/>
            <person name="Diaz J.F."/>
            <person name="Benocci T."/>
            <person name="Peng M."/>
            <person name="Battaglia E."/>
            <person name="Haridas S."/>
            <person name="Andreopoulos W."/>
            <person name="Labutti K."/>
            <person name="Pangilinan J."/>
            <person name="Floch G.L."/>
            <person name="Makela M.R."/>
            <person name="Henrissat B."/>
            <person name="Grigoriev I.V."/>
            <person name="Crouch J.A."/>
            <person name="De Vries R.P."/>
            <person name="Sukno S.A."/>
            <person name="Thon M.R."/>
        </authorList>
    </citation>
    <scope>NUCLEOTIDE SEQUENCE</scope>
    <source>
        <strain evidence="1">CBS 125086</strain>
    </source>
</reference>
<organism evidence="1 2">
    <name type="scientific">Colletotrichum navitas</name>
    <dbReference type="NCBI Taxonomy" id="681940"/>
    <lineage>
        <taxon>Eukaryota</taxon>
        <taxon>Fungi</taxon>
        <taxon>Dikarya</taxon>
        <taxon>Ascomycota</taxon>
        <taxon>Pezizomycotina</taxon>
        <taxon>Sordariomycetes</taxon>
        <taxon>Hypocreomycetidae</taxon>
        <taxon>Glomerellales</taxon>
        <taxon>Glomerellaceae</taxon>
        <taxon>Colletotrichum</taxon>
        <taxon>Colletotrichum graminicola species complex</taxon>
    </lineage>
</organism>
<proteinExistence type="predicted"/>
<sequence length="157" mass="17475">MSATTCDRDDRRYLKPTLTFAFYPHSTICPVHSSPAATPFPFCAGLTPTPPARKRLITQSLHPDGPARFVPVVSPKGGNLLCDFERFTQNHVTTCLAASSNSRESNAAPVPPEVWIPIQTPKRREAEQDCRFYHQQYEPLPLPNTKPVFTLPPCSTI</sequence>
<dbReference type="Proteomes" id="UP001230504">
    <property type="component" value="Unassembled WGS sequence"/>
</dbReference>
<dbReference type="RefSeq" id="XP_060407950.1">
    <property type="nucleotide sequence ID" value="XM_060564830.1"/>
</dbReference>
<evidence type="ECO:0000313" key="2">
    <source>
        <dbReference type="Proteomes" id="UP001230504"/>
    </source>
</evidence>
<comment type="caution">
    <text evidence="1">The sequence shown here is derived from an EMBL/GenBank/DDBJ whole genome shotgun (WGS) entry which is preliminary data.</text>
</comment>
<keyword evidence="2" id="KW-1185">Reference proteome</keyword>